<dbReference type="GO" id="GO:0061594">
    <property type="term" value="F:6-deoxy-6-sulfofructose kinase activity"/>
    <property type="evidence" value="ECO:0007669"/>
    <property type="project" value="UniProtKB-EC"/>
</dbReference>
<dbReference type="InterPro" id="IPR029056">
    <property type="entry name" value="Ribokinase-like"/>
</dbReference>
<dbReference type="PANTHER" id="PTHR10584">
    <property type="entry name" value="SUGAR KINASE"/>
    <property type="match status" value="1"/>
</dbReference>
<dbReference type="EMBL" id="JBEWTB010000002">
    <property type="protein sequence ID" value="MET4756000.1"/>
    <property type="molecule type" value="Genomic_DNA"/>
</dbReference>
<keyword evidence="5" id="KW-1185">Reference proteome</keyword>
<dbReference type="PANTHER" id="PTHR10584:SF157">
    <property type="entry name" value="SULFOFRUCTOSE KINASE"/>
    <property type="match status" value="1"/>
</dbReference>
<dbReference type="Gene3D" id="3.40.1190.20">
    <property type="match status" value="1"/>
</dbReference>
<sequence>MTFDVIVAGRNVIDLFVVLPEEYVQGRKHEVNSVLIQGGAPAANGACGLTSLGLKTAFLGFLGNNIQSDIVRSELVRWGVETGLMLTAPSAAPALAFIEVDPDSGERTVFYSTQNYRPLTPADIKPEWLNNTRLLFIDCYDAEGVIALLQVAREKGIPSVLDMEAGHISHLKTMLALGSHIILPLEAAQFITHEQRAESCLHQLSQMTDAQLVITDGTNGSWASEHGTIIHQPSFEVAVVDTTGCGDAYHAAYAYGLLENFGLAQRMKFASAFAAIVATYLGGRTYFPTPDEVRLFIQSREIELRIPDSCTEPEEAVGEQPRGSCIL</sequence>
<keyword evidence="2 4" id="KW-0418">Kinase</keyword>
<feature type="domain" description="Carbohydrate kinase PfkB" evidence="3">
    <location>
        <begin position="20"/>
        <end position="288"/>
    </location>
</feature>
<dbReference type="Pfam" id="PF00294">
    <property type="entry name" value="PfkB"/>
    <property type="match status" value="1"/>
</dbReference>
<proteinExistence type="predicted"/>
<protein>
    <submittedName>
        <fullName evidence="4">Sulfofructose kinase</fullName>
        <ecNumber evidence="4">2.7.1.184</ecNumber>
    </submittedName>
</protein>
<name>A0ABV2SE14_9GAMM</name>
<dbReference type="InterPro" id="IPR011611">
    <property type="entry name" value="PfkB_dom"/>
</dbReference>
<dbReference type="Proteomes" id="UP001549366">
    <property type="component" value="Unassembled WGS sequence"/>
</dbReference>
<evidence type="ECO:0000313" key="4">
    <source>
        <dbReference type="EMBL" id="MET4756000.1"/>
    </source>
</evidence>
<keyword evidence="1 4" id="KW-0808">Transferase</keyword>
<dbReference type="EC" id="2.7.1.184" evidence="4"/>
<evidence type="ECO:0000313" key="5">
    <source>
        <dbReference type="Proteomes" id="UP001549366"/>
    </source>
</evidence>
<reference evidence="4 5" key="1">
    <citation type="submission" date="2024-06" db="EMBL/GenBank/DDBJ databases">
        <title>Genomic Encyclopedia of Type Strains, Phase V (KMG-V): Genome sequencing to study the core and pangenomes of soil and plant-associated prokaryotes.</title>
        <authorList>
            <person name="Whitman W."/>
        </authorList>
    </citation>
    <scope>NUCLEOTIDE SEQUENCE [LARGE SCALE GENOMIC DNA]</scope>
    <source>
        <strain evidence="4 5">NE40</strain>
    </source>
</reference>
<comment type="caution">
    <text evidence="4">The sequence shown here is derived from an EMBL/GenBank/DDBJ whole genome shotgun (WGS) entry which is preliminary data.</text>
</comment>
<dbReference type="RefSeq" id="WP_354010366.1">
    <property type="nucleotide sequence ID" value="NZ_JBEWTA010000001.1"/>
</dbReference>
<evidence type="ECO:0000256" key="1">
    <source>
        <dbReference type="ARBA" id="ARBA00022679"/>
    </source>
</evidence>
<evidence type="ECO:0000259" key="3">
    <source>
        <dbReference type="Pfam" id="PF00294"/>
    </source>
</evidence>
<gene>
    <name evidence="4" type="ORF">V5J35_001192</name>
</gene>
<dbReference type="SUPFAM" id="SSF53613">
    <property type="entry name" value="Ribokinase-like"/>
    <property type="match status" value="1"/>
</dbReference>
<organism evidence="4 5">
    <name type="scientific">Endozoicomonas lisbonensis</name>
    <dbReference type="NCBI Taxonomy" id="3120522"/>
    <lineage>
        <taxon>Bacteria</taxon>
        <taxon>Pseudomonadati</taxon>
        <taxon>Pseudomonadota</taxon>
        <taxon>Gammaproteobacteria</taxon>
        <taxon>Oceanospirillales</taxon>
        <taxon>Endozoicomonadaceae</taxon>
        <taxon>Endozoicomonas</taxon>
    </lineage>
</organism>
<dbReference type="GO" id="GO:0016301">
    <property type="term" value="F:kinase activity"/>
    <property type="evidence" value="ECO:0007669"/>
    <property type="project" value="UniProtKB-KW"/>
</dbReference>
<evidence type="ECO:0000256" key="2">
    <source>
        <dbReference type="ARBA" id="ARBA00022777"/>
    </source>
</evidence>
<accession>A0ABV2SE14</accession>